<evidence type="ECO:0000256" key="6">
    <source>
        <dbReference type="ARBA" id="ARBA00023002"/>
    </source>
</evidence>
<dbReference type="Pfam" id="PF06747">
    <property type="entry name" value="CHCH"/>
    <property type="match status" value="1"/>
</dbReference>
<evidence type="ECO:0000256" key="2">
    <source>
        <dbReference type="ARBA" id="ARBA00004164"/>
    </source>
</evidence>
<keyword evidence="5" id="KW-0653">Protein transport</keyword>
<feature type="compositionally biased region" description="Low complexity" evidence="12">
    <location>
        <begin position="225"/>
        <end position="234"/>
    </location>
</feature>
<protein>
    <recommendedName>
        <fullName evidence="3">Mitochondrial intermembrane space import and assembly protein 40</fullName>
    </recommendedName>
    <alternativeName>
        <fullName evidence="11">Mitochondrial import inner membrane translocase TIM40</fullName>
    </alternativeName>
</protein>
<feature type="domain" description="CHCH" evidence="13">
    <location>
        <begin position="161"/>
        <end position="196"/>
    </location>
</feature>
<keyword evidence="7" id="KW-0811">Translocation</keyword>
<gene>
    <name evidence="14" type="primary">MIA40</name>
    <name evidence="14" type="ORF">AAF712_004211</name>
</gene>
<feature type="region of interest" description="Disordered" evidence="12">
    <location>
        <begin position="71"/>
        <end position="140"/>
    </location>
</feature>
<keyword evidence="9" id="KW-1015">Disulfide bond</keyword>
<evidence type="ECO:0000313" key="15">
    <source>
        <dbReference type="Proteomes" id="UP001437256"/>
    </source>
</evidence>
<evidence type="ECO:0000256" key="9">
    <source>
        <dbReference type="ARBA" id="ARBA00023157"/>
    </source>
</evidence>
<dbReference type="Gene3D" id="1.10.287.2900">
    <property type="match status" value="1"/>
</dbReference>
<dbReference type="PANTHER" id="PTHR21622:SF0">
    <property type="entry name" value="COILED-COIL-HELIX-COILED-COIL-HELIX DOMAIN CONTAINING 4"/>
    <property type="match status" value="1"/>
</dbReference>
<evidence type="ECO:0000256" key="12">
    <source>
        <dbReference type="SAM" id="MobiDB-lite"/>
    </source>
</evidence>
<evidence type="ECO:0000256" key="7">
    <source>
        <dbReference type="ARBA" id="ARBA00023010"/>
    </source>
</evidence>
<dbReference type="Proteomes" id="UP001437256">
    <property type="component" value="Unassembled WGS sequence"/>
</dbReference>
<keyword evidence="4" id="KW-0813">Transport</keyword>
<evidence type="ECO:0000256" key="1">
    <source>
        <dbReference type="ARBA" id="ARBA00001973"/>
    </source>
</evidence>
<evidence type="ECO:0000256" key="4">
    <source>
        <dbReference type="ARBA" id="ARBA00022448"/>
    </source>
</evidence>
<feature type="compositionally biased region" description="Low complexity" evidence="12">
    <location>
        <begin position="243"/>
        <end position="256"/>
    </location>
</feature>
<keyword evidence="10" id="KW-0676">Redox-active center</keyword>
<feature type="compositionally biased region" description="Acidic residues" evidence="12">
    <location>
        <begin position="205"/>
        <end position="214"/>
    </location>
</feature>
<keyword evidence="8" id="KW-0496">Mitochondrion</keyword>
<dbReference type="InterPro" id="IPR010625">
    <property type="entry name" value="CHCH"/>
</dbReference>
<keyword evidence="15" id="KW-1185">Reference proteome</keyword>
<dbReference type="EMBL" id="JBBXMP010000016">
    <property type="protein sequence ID" value="KAL0068880.1"/>
    <property type="molecule type" value="Genomic_DNA"/>
</dbReference>
<dbReference type="PROSITE" id="PS51808">
    <property type="entry name" value="CHCH"/>
    <property type="match status" value="1"/>
</dbReference>
<comment type="subcellular location">
    <subcellularLocation>
        <location evidence="2">Mitochondrion inner membrane</location>
        <topology evidence="2">Single-pass type II membrane protein</topology>
        <orientation evidence="2">Intermembrane side</orientation>
    </subcellularLocation>
</comment>
<accession>A0ABR3A4J3</accession>
<evidence type="ECO:0000256" key="8">
    <source>
        <dbReference type="ARBA" id="ARBA00023128"/>
    </source>
</evidence>
<feature type="compositionally biased region" description="Gly residues" evidence="12">
    <location>
        <begin position="125"/>
        <end position="138"/>
    </location>
</feature>
<evidence type="ECO:0000256" key="11">
    <source>
        <dbReference type="ARBA" id="ARBA00033150"/>
    </source>
</evidence>
<sequence>MLSNFKRIPLKRCLHTQIPRQSRVFSSRLSLTVGASLAVGSYLTWRLTTRDQRIALDSATKLEAPIKTVSIDSSSSETVTPKPALKRTKKLEDKPTTTTTEPSDADAETKTEGISEGEESKTEGEGGSSAGGGGGGGAYDPVTGEINWDCPCLGGMAYGPCGQEFREAFSCFIYSEEEPKGINCVDKFRAMQTCFREHPEHYADEIMDDDDDEAPSTPKPEASDSEGSPESPEPTLGAPAPVPASESSSNPSGSQS</sequence>
<keyword evidence="6" id="KW-0560">Oxidoreductase</keyword>
<proteinExistence type="predicted"/>
<name>A0ABR3A4J3_9AGAR</name>
<evidence type="ECO:0000256" key="3">
    <source>
        <dbReference type="ARBA" id="ARBA00013714"/>
    </source>
</evidence>
<organism evidence="14 15">
    <name type="scientific">Marasmius tenuissimus</name>
    <dbReference type="NCBI Taxonomy" id="585030"/>
    <lineage>
        <taxon>Eukaryota</taxon>
        <taxon>Fungi</taxon>
        <taxon>Dikarya</taxon>
        <taxon>Basidiomycota</taxon>
        <taxon>Agaricomycotina</taxon>
        <taxon>Agaricomycetes</taxon>
        <taxon>Agaricomycetidae</taxon>
        <taxon>Agaricales</taxon>
        <taxon>Marasmiineae</taxon>
        <taxon>Marasmiaceae</taxon>
        <taxon>Marasmius</taxon>
    </lineage>
</organism>
<feature type="region of interest" description="Disordered" evidence="12">
    <location>
        <begin position="200"/>
        <end position="256"/>
    </location>
</feature>
<comment type="caution">
    <text evidence="14">The sequence shown here is derived from an EMBL/GenBank/DDBJ whole genome shotgun (WGS) entry which is preliminary data.</text>
</comment>
<evidence type="ECO:0000259" key="13">
    <source>
        <dbReference type="Pfam" id="PF06747"/>
    </source>
</evidence>
<evidence type="ECO:0000256" key="5">
    <source>
        <dbReference type="ARBA" id="ARBA00022927"/>
    </source>
</evidence>
<evidence type="ECO:0000313" key="14">
    <source>
        <dbReference type="EMBL" id="KAL0068880.1"/>
    </source>
</evidence>
<reference evidence="14 15" key="1">
    <citation type="submission" date="2024-05" db="EMBL/GenBank/DDBJ databases">
        <title>A draft genome resource for the thread blight pathogen Marasmius tenuissimus strain MS-2.</title>
        <authorList>
            <person name="Yulfo-Soto G.E."/>
            <person name="Baruah I.K."/>
            <person name="Amoako-Attah I."/>
            <person name="Bukari Y."/>
            <person name="Meinhardt L.W."/>
            <person name="Bailey B.A."/>
            <person name="Cohen S.P."/>
        </authorList>
    </citation>
    <scope>NUCLEOTIDE SEQUENCE [LARGE SCALE GENOMIC DNA]</scope>
    <source>
        <strain evidence="14 15">MS-2</strain>
    </source>
</reference>
<dbReference type="InterPro" id="IPR039289">
    <property type="entry name" value="CHCHD4"/>
</dbReference>
<comment type="cofactor">
    <cofactor evidence="1">
        <name>Cu(2+)</name>
        <dbReference type="ChEBI" id="CHEBI:29036"/>
    </cofactor>
</comment>
<dbReference type="PANTHER" id="PTHR21622">
    <property type="entry name" value="COILED-COIL-HELIX-COILED-COIL-HELIX DOMAIN CONTAINING 4"/>
    <property type="match status" value="1"/>
</dbReference>
<evidence type="ECO:0000256" key="10">
    <source>
        <dbReference type="ARBA" id="ARBA00023284"/>
    </source>
</evidence>
<feature type="compositionally biased region" description="Basic and acidic residues" evidence="12">
    <location>
        <begin position="107"/>
        <end position="124"/>
    </location>
</feature>